<dbReference type="PROSITE" id="PS50887">
    <property type="entry name" value="GGDEF"/>
    <property type="match status" value="1"/>
</dbReference>
<evidence type="ECO:0000313" key="5">
    <source>
        <dbReference type="Proteomes" id="UP000559809"/>
    </source>
</evidence>
<proteinExistence type="predicted"/>
<gene>
    <name evidence="4" type="ORF">H0A72_01360</name>
</gene>
<accession>A0A853FYP0</accession>
<evidence type="ECO:0000256" key="1">
    <source>
        <dbReference type="ARBA" id="ARBA00012528"/>
    </source>
</evidence>
<dbReference type="GO" id="GO:0005886">
    <property type="term" value="C:plasma membrane"/>
    <property type="evidence" value="ECO:0007669"/>
    <property type="project" value="TreeGrafter"/>
</dbReference>
<dbReference type="GO" id="GO:1902201">
    <property type="term" value="P:negative regulation of bacterial-type flagellum-dependent cell motility"/>
    <property type="evidence" value="ECO:0007669"/>
    <property type="project" value="TreeGrafter"/>
</dbReference>
<comment type="caution">
    <text evidence="4">The sequence shown here is derived from an EMBL/GenBank/DDBJ whole genome shotgun (WGS) entry which is preliminary data.</text>
</comment>
<evidence type="ECO:0000313" key="4">
    <source>
        <dbReference type="EMBL" id="NYT47950.1"/>
    </source>
</evidence>
<feature type="domain" description="GGDEF" evidence="3">
    <location>
        <begin position="206"/>
        <end position="326"/>
    </location>
</feature>
<dbReference type="PANTHER" id="PTHR45138:SF9">
    <property type="entry name" value="DIGUANYLATE CYCLASE DGCM-RELATED"/>
    <property type="match status" value="1"/>
</dbReference>
<evidence type="ECO:0000259" key="3">
    <source>
        <dbReference type="PROSITE" id="PS50887"/>
    </source>
</evidence>
<dbReference type="InterPro" id="IPR050469">
    <property type="entry name" value="Diguanylate_Cyclase"/>
</dbReference>
<protein>
    <recommendedName>
        <fullName evidence="1">diguanylate cyclase</fullName>
        <ecNumber evidence="1">2.7.7.65</ecNumber>
    </recommendedName>
</protein>
<dbReference type="InterPro" id="IPR043128">
    <property type="entry name" value="Rev_trsase/Diguanyl_cyclase"/>
</dbReference>
<dbReference type="AlphaFoldDB" id="A0A853FYP0"/>
<dbReference type="GO" id="GO:0043709">
    <property type="term" value="P:cell adhesion involved in single-species biofilm formation"/>
    <property type="evidence" value="ECO:0007669"/>
    <property type="project" value="TreeGrafter"/>
</dbReference>
<reference evidence="4 5" key="1">
    <citation type="submission" date="2020-07" db="EMBL/GenBank/DDBJ databases">
        <title>Taxonomic revisions and descriptions of new bacterial species based on genomic comparisons in the high-G+C-content subgroup of the family Alcaligenaceae.</title>
        <authorList>
            <person name="Szabo A."/>
            <person name="Felfoldi T."/>
        </authorList>
    </citation>
    <scope>NUCLEOTIDE SEQUENCE [LARGE SCALE GENOMIC DNA]</scope>
    <source>
        <strain evidence="4 5">LMG 24012</strain>
    </source>
</reference>
<dbReference type="NCBIfam" id="TIGR00254">
    <property type="entry name" value="GGDEF"/>
    <property type="match status" value="1"/>
</dbReference>
<dbReference type="InterPro" id="IPR029787">
    <property type="entry name" value="Nucleotide_cyclase"/>
</dbReference>
<organism evidence="4 5">
    <name type="scientific">Parapusillimonas granuli</name>
    <dbReference type="NCBI Taxonomy" id="380911"/>
    <lineage>
        <taxon>Bacteria</taxon>
        <taxon>Pseudomonadati</taxon>
        <taxon>Pseudomonadota</taxon>
        <taxon>Betaproteobacteria</taxon>
        <taxon>Burkholderiales</taxon>
        <taxon>Alcaligenaceae</taxon>
        <taxon>Parapusillimonas</taxon>
    </lineage>
</organism>
<dbReference type="EC" id="2.7.7.65" evidence="1"/>
<keyword evidence="5" id="KW-1185">Reference proteome</keyword>
<dbReference type="RefSeq" id="WP_180153120.1">
    <property type="nucleotide sequence ID" value="NZ_JACCEM010000001.1"/>
</dbReference>
<dbReference type="EMBL" id="JACCEM010000001">
    <property type="protein sequence ID" value="NYT47950.1"/>
    <property type="molecule type" value="Genomic_DNA"/>
</dbReference>
<dbReference type="Proteomes" id="UP000559809">
    <property type="component" value="Unassembled WGS sequence"/>
</dbReference>
<dbReference type="InterPro" id="IPR000160">
    <property type="entry name" value="GGDEF_dom"/>
</dbReference>
<dbReference type="SMART" id="SM00267">
    <property type="entry name" value="GGDEF"/>
    <property type="match status" value="1"/>
</dbReference>
<comment type="catalytic activity">
    <reaction evidence="2">
        <text>2 GTP = 3',3'-c-di-GMP + 2 diphosphate</text>
        <dbReference type="Rhea" id="RHEA:24898"/>
        <dbReference type="ChEBI" id="CHEBI:33019"/>
        <dbReference type="ChEBI" id="CHEBI:37565"/>
        <dbReference type="ChEBI" id="CHEBI:58805"/>
        <dbReference type="EC" id="2.7.7.65"/>
    </reaction>
</comment>
<dbReference type="SUPFAM" id="SSF55073">
    <property type="entry name" value="Nucleotide cyclase"/>
    <property type="match status" value="1"/>
</dbReference>
<dbReference type="Gene3D" id="3.30.70.270">
    <property type="match status" value="1"/>
</dbReference>
<name>A0A853FYP0_9BURK</name>
<dbReference type="CDD" id="cd01949">
    <property type="entry name" value="GGDEF"/>
    <property type="match status" value="1"/>
</dbReference>
<evidence type="ECO:0000256" key="2">
    <source>
        <dbReference type="ARBA" id="ARBA00034247"/>
    </source>
</evidence>
<dbReference type="PANTHER" id="PTHR45138">
    <property type="entry name" value="REGULATORY COMPONENTS OF SENSORY TRANSDUCTION SYSTEM"/>
    <property type="match status" value="1"/>
</dbReference>
<sequence length="337" mass="36395">MLAAPKASNTQARADSLIIDALDASLRLLNEFLPVQGWACMSGALGAQPLAVGTGVFGNPSVDALGALSGGNWQESKALAHLFTRTLNPAEHLRFFTGHLQEVQAGDCLLKFDLYNERQEITGCILGVAQQAVVDGATHEDWRRVRACARSIAFTLDLCIELVVANELVNEMQRDVFIDALTGVLNRAGWMRRLKQIEAQCMKSGADAAIVMFDLDFLKTVNDTHGHSAGDDLLRLTAQTISSALRSSDSVGRLGGDEFGVVTYSTTPAIAQLLIARLESALARVNVNVSLGMALKSEAGTLEAALELADERMYAYKRNKAVPRSVRRPLLTEPRAC</sequence>
<dbReference type="GO" id="GO:0052621">
    <property type="term" value="F:diguanylate cyclase activity"/>
    <property type="evidence" value="ECO:0007669"/>
    <property type="project" value="UniProtKB-EC"/>
</dbReference>
<dbReference type="Pfam" id="PF00990">
    <property type="entry name" value="GGDEF"/>
    <property type="match status" value="1"/>
</dbReference>